<protein>
    <submittedName>
        <fullName evidence="2">FHA domain protein</fullName>
    </submittedName>
</protein>
<dbReference type="STRING" id="1921010.MMIC_P0134"/>
<sequence length="153" mass="17131">MNEKDSILQILTPKAVLKAMSPEAAASIPQVLLEQGMVRITRFPFKVGRESRVREFEGKMVRLERDKFDGREPSNDLYLIDVAQPLHISREHFQIEREGSEYMLVDRNSACGVSVGSVRVGGRDSGGRIQIEDGDIIAIGAADTPYHFKFIVL</sequence>
<dbReference type="Proteomes" id="UP000231632">
    <property type="component" value="Unassembled WGS sequence"/>
</dbReference>
<dbReference type="InterPro" id="IPR008984">
    <property type="entry name" value="SMAD_FHA_dom_sf"/>
</dbReference>
<dbReference type="EMBL" id="BDFD01000001">
    <property type="protein sequence ID" value="GAV19205.1"/>
    <property type="molecule type" value="Genomic_DNA"/>
</dbReference>
<dbReference type="OrthoDB" id="5366177at2"/>
<dbReference type="RefSeq" id="WP_072658397.1">
    <property type="nucleotide sequence ID" value="NZ_BDFD01000001.1"/>
</dbReference>
<comment type="caution">
    <text evidence="2">The sequence shown here is derived from an EMBL/GenBank/DDBJ whole genome shotgun (WGS) entry which is preliminary data.</text>
</comment>
<dbReference type="InterPro" id="IPR000253">
    <property type="entry name" value="FHA_dom"/>
</dbReference>
<feature type="domain" description="FHA" evidence="1">
    <location>
        <begin position="70"/>
        <end position="120"/>
    </location>
</feature>
<evidence type="ECO:0000313" key="2">
    <source>
        <dbReference type="EMBL" id="GAV19205.1"/>
    </source>
</evidence>
<accession>A0A1L8CJZ0</accession>
<organism evidence="2 3">
    <name type="scientific">Mariprofundus micogutta</name>
    <dbReference type="NCBI Taxonomy" id="1921010"/>
    <lineage>
        <taxon>Bacteria</taxon>
        <taxon>Pseudomonadati</taxon>
        <taxon>Pseudomonadota</taxon>
        <taxon>Candidatius Mariprofundia</taxon>
        <taxon>Mariprofundales</taxon>
        <taxon>Mariprofundaceae</taxon>
        <taxon>Mariprofundus</taxon>
    </lineage>
</organism>
<reference evidence="2 3" key="1">
    <citation type="journal article" date="2017" name="Arch. Microbiol.">
        <title>Mariprofundus micogutta sp. nov., a novel iron-oxidizing zetaproteobacterium isolated from a deep-sea hydrothermal field at the Bayonnaise knoll of the Izu-Ogasawara arc, and a description of Mariprofundales ord. nov. and Zetaproteobacteria classis nov.</title>
        <authorList>
            <person name="Makita H."/>
            <person name="Tanaka E."/>
            <person name="Mitsunobu S."/>
            <person name="Miyazaki M."/>
            <person name="Nunoura T."/>
            <person name="Uematsu K."/>
            <person name="Takaki Y."/>
            <person name="Nishi S."/>
            <person name="Shimamura S."/>
            <person name="Takai K."/>
        </authorList>
    </citation>
    <scope>NUCLEOTIDE SEQUENCE [LARGE SCALE GENOMIC DNA]</scope>
    <source>
        <strain evidence="2 3">ET2</strain>
    </source>
</reference>
<dbReference type="SUPFAM" id="SSF49879">
    <property type="entry name" value="SMAD/FHA domain"/>
    <property type="match status" value="1"/>
</dbReference>
<name>A0A1L8CJZ0_9PROT</name>
<dbReference type="Pfam" id="PF00498">
    <property type="entry name" value="FHA"/>
    <property type="match status" value="1"/>
</dbReference>
<gene>
    <name evidence="2" type="ORF">MMIC_P0134</name>
</gene>
<dbReference type="CDD" id="cd00060">
    <property type="entry name" value="FHA"/>
    <property type="match status" value="1"/>
</dbReference>
<dbReference type="PROSITE" id="PS50006">
    <property type="entry name" value="FHA_DOMAIN"/>
    <property type="match status" value="1"/>
</dbReference>
<dbReference type="Gene3D" id="2.60.200.20">
    <property type="match status" value="1"/>
</dbReference>
<proteinExistence type="predicted"/>
<evidence type="ECO:0000259" key="1">
    <source>
        <dbReference type="PROSITE" id="PS50006"/>
    </source>
</evidence>
<evidence type="ECO:0000313" key="3">
    <source>
        <dbReference type="Proteomes" id="UP000231632"/>
    </source>
</evidence>
<dbReference type="AlphaFoldDB" id="A0A1L8CJZ0"/>
<keyword evidence="3" id="KW-1185">Reference proteome</keyword>